<feature type="domain" description="Flagellar basal-body/hook protein C-terminal" evidence="7">
    <location>
        <begin position="409"/>
        <end position="446"/>
    </location>
</feature>
<dbReference type="GO" id="GO:0005576">
    <property type="term" value="C:extracellular region"/>
    <property type="evidence" value="ECO:0007669"/>
    <property type="project" value="UniProtKB-SubCell"/>
</dbReference>
<reference evidence="9" key="1">
    <citation type="submission" date="2022-06" db="EMBL/GenBank/DDBJ databases">
        <title>Sphingomonas sp. nov. isolated from rhizosphere soil of tomato.</title>
        <authorList>
            <person name="Dong H."/>
            <person name="Gao R."/>
        </authorList>
    </citation>
    <scope>NUCLEOTIDE SEQUENCE</scope>
    <source>
        <strain evidence="9">MMSM24</strain>
    </source>
</reference>
<dbReference type="InterPro" id="IPR002371">
    <property type="entry name" value="FlgK"/>
</dbReference>
<feature type="domain" description="Flagellar hook-associated protein FlgK helical" evidence="8">
    <location>
        <begin position="101"/>
        <end position="323"/>
    </location>
</feature>
<keyword evidence="9" id="KW-0966">Cell projection</keyword>
<evidence type="ECO:0000313" key="10">
    <source>
        <dbReference type="Proteomes" id="UP001165565"/>
    </source>
</evidence>
<sequence>MADLLSIGASGVKTYQTALATVSENIANVGNGAYARRSTNVTELAPVQGVLSAAAAMTGYGSIATGINRASDMFKSAAVRDSGADLARTQAGTVWLNSIQSALTGSDLSTSLTNFFNAAQSVAADPASPTPRAAMLESATTVANAFTATGNALAQVTADMDASADQATASLTSLSAALAKVNDGLSRSAPNTAQAASLADQRDSLLDQMSAIVDVHVTLDAAGRATVTAGGSNGPTLVSGNDAASVTYVRNGSGAVSFAVQMGGNYSVLTPNGGALGGIADGAQRIADTRDQLNTLATNFVNGVNSVQAQGRDLNNNAGQPLFSVGTAPTDVSLTLADPSGIAAAAVGGGTRDNSNILALGTLRTSGGFETKVTTLVAANAAALQNRNAVAAAQSAIHDGAVSARDAVSGVDLDTEAVDLMRFQQAYSASSRVIQAARDTFQSILEIR</sequence>
<dbReference type="GO" id="GO:0009424">
    <property type="term" value="C:bacterial-type flagellum hook"/>
    <property type="evidence" value="ECO:0007669"/>
    <property type="project" value="InterPro"/>
</dbReference>
<accession>A0AA41ZAA3</accession>
<dbReference type="GO" id="GO:0044780">
    <property type="term" value="P:bacterial-type flagellum assembly"/>
    <property type="evidence" value="ECO:0007669"/>
    <property type="project" value="InterPro"/>
</dbReference>
<gene>
    <name evidence="9" type="primary">flgK</name>
    <name evidence="9" type="ORF">NEE01_18775</name>
</gene>
<evidence type="ECO:0000256" key="5">
    <source>
        <dbReference type="ARBA" id="ARBA00022525"/>
    </source>
</evidence>
<comment type="similarity">
    <text evidence="3">Belongs to the flagella basal body rod proteins family.</text>
</comment>
<dbReference type="PANTHER" id="PTHR30033">
    <property type="entry name" value="FLAGELLAR HOOK-ASSOCIATED PROTEIN 1"/>
    <property type="match status" value="1"/>
</dbReference>
<keyword evidence="6" id="KW-0975">Bacterial flagellum</keyword>
<keyword evidence="9" id="KW-0282">Flagellum</keyword>
<dbReference type="SUPFAM" id="SSF64518">
    <property type="entry name" value="Phase 1 flagellin"/>
    <property type="match status" value="1"/>
</dbReference>
<organism evidence="9 10">
    <name type="scientific">Sphingomonas lycopersici</name>
    <dbReference type="NCBI Taxonomy" id="2951807"/>
    <lineage>
        <taxon>Bacteria</taxon>
        <taxon>Pseudomonadati</taxon>
        <taxon>Pseudomonadota</taxon>
        <taxon>Alphaproteobacteria</taxon>
        <taxon>Sphingomonadales</taxon>
        <taxon>Sphingomonadaceae</taxon>
        <taxon>Sphingomonas</taxon>
    </lineage>
</organism>
<dbReference type="NCBIfam" id="TIGR02492">
    <property type="entry name" value="flgK_ends"/>
    <property type="match status" value="1"/>
</dbReference>
<evidence type="ECO:0000313" key="9">
    <source>
        <dbReference type="EMBL" id="MCW6536827.1"/>
    </source>
</evidence>
<evidence type="ECO:0000259" key="7">
    <source>
        <dbReference type="Pfam" id="PF06429"/>
    </source>
</evidence>
<evidence type="ECO:0000256" key="3">
    <source>
        <dbReference type="ARBA" id="ARBA00009677"/>
    </source>
</evidence>
<keyword evidence="9" id="KW-0969">Cilium</keyword>
<evidence type="ECO:0000256" key="4">
    <source>
        <dbReference type="ARBA" id="ARBA00016244"/>
    </source>
</evidence>
<comment type="subcellular location">
    <subcellularLocation>
        <location evidence="1">Bacterial flagellum</location>
    </subcellularLocation>
    <subcellularLocation>
        <location evidence="2">Secreted</location>
    </subcellularLocation>
</comment>
<name>A0AA41ZAA3_9SPHN</name>
<dbReference type="RefSeq" id="WP_265270591.1">
    <property type="nucleotide sequence ID" value="NZ_JANFAV010000016.1"/>
</dbReference>
<dbReference type="Pfam" id="PF22638">
    <property type="entry name" value="FlgK_D1"/>
    <property type="match status" value="1"/>
</dbReference>
<keyword evidence="10" id="KW-1185">Reference proteome</keyword>
<evidence type="ECO:0000256" key="6">
    <source>
        <dbReference type="ARBA" id="ARBA00023143"/>
    </source>
</evidence>
<dbReference type="GO" id="GO:0005198">
    <property type="term" value="F:structural molecule activity"/>
    <property type="evidence" value="ECO:0007669"/>
    <property type="project" value="InterPro"/>
</dbReference>
<protein>
    <recommendedName>
        <fullName evidence="4">Flagellar hook-associated protein 1</fullName>
    </recommendedName>
</protein>
<dbReference type="AlphaFoldDB" id="A0AA41ZAA3"/>
<evidence type="ECO:0000259" key="8">
    <source>
        <dbReference type="Pfam" id="PF22638"/>
    </source>
</evidence>
<keyword evidence="5" id="KW-0964">Secreted</keyword>
<dbReference type="Proteomes" id="UP001165565">
    <property type="component" value="Unassembled WGS sequence"/>
</dbReference>
<dbReference type="InterPro" id="IPR010930">
    <property type="entry name" value="Flg_bb/hook_C_dom"/>
</dbReference>
<proteinExistence type="inferred from homology"/>
<evidence type="ECO:0000256" key="1">
    <source>
        <dbReference type="ARBA" id="ARBA00004365"/>
    </source>
</evidence>
<dbReference type="Pfam" id="PF06429">
    <property type="entry name" value="Flg_bbr_C"/>
    <property type="match status" value="1"/>
</dbReference>
<dbReference type="EMBL" id="JANFAV010000016">
    <property type="protein sequence ID" value="MCW6536827.1"/>
    <property type="molecule type" value="Genomic_DNA"/>
</dbReference>
<comment type="caution">
    <text evidence="9">The sequence shown here is derived from an EMBL/GenBank/DDBJ whole genome shotgun (WGS) entry which is preliminary data.</text>
</comment>
<dbReference type="InterPro" id="IPR053927">
    <property type="entry name" value="FlgK_helical"/>
</dbReference>
<evidence type="ECO:0000256" key="2">
    <source>
        <dbReference type="ARBA" id="ARBA00004613"/>
    </source>
</evidence>
<dbReference type="PANTHER" id="PTHR30033:SF2">
    <property type="entry name" value="FLAGELLAR HOOK PROTEIN"/>
    <property type="match status" value="1"/>
</dbReference>